<evidence type="ECO:0000313" key="2">
    <source>
        <dbReference type="Proteomes" id="UP000031890"/>
    </source>
</evidence>
<dbReference type="AlphaFoldDB" id="A0A0B6F195"/>
<dbReference type="PANTHER" id="PTHR43781:SF1">
    <property type="entry name" value="SACCHAROPINE DEHYDROGENASE"/>
    <property type="match status" value="1"/>
</dbReference>
<dbReference type="Gene3D" id="3.40.50.720">
    <property type="entry name" value="NAD(P)-binding Rossmann-like Domain"/>
    <property type="match status" value="1"/>
</dbReference>
<dbReference type="InterPro" id="IPR036291">
    <property type="entry name" value="NAD(P)-bd_dom_sf"/>
</dbReference>
<gene>
    <name evidence="1" type="primary">irp2A</name>
    <name evidence="1" type="ORF">CSING_01220</name>
</gene>
<evidence type="ECO:0000313" key="1">
    <source>
        <dbReference type="EMBL" id="AJI77806.1"/>
    </source>
</evidence>
<name>A0A0B6F195_9CORY</name>
<organism evidence="1 2">
    <name type="scientific">Corynebacterium singulare</name>
    <dbReference type="NCBI Taxonomy" id="161899"/>
    <lineage>
        <taxon>Bacteria</taxon>
        <taxon>Bacillati</taxon>
        <taxon>Actinomycetota</taxon>
        <taxon>Actinomycetes</taxon>
        <taxon>Mycobacteriales</taxon>
        <taxon>Corynebacteriaceae</taxon>
        <taxon>Corynebacterium</taxon>
    </lineage>
</organism>
<dbReference type="Proteomes" id="UP000031890">
    <property type="component" value="Chromosome"/>
</dbReference>
<sequence>MVRTGETARVGVLGSHGEVGRQVATLLRASGHMVNCGNRSHHTSDERTAIVDAHDEESVNKFSRDLDVVVNCAGPSCLLKTSVASALPDSVGYIDPFGANSFDNYPTNRPCVVNAGATPGLSGLLLRHLAGLIDDCQSVTLYTGGRDRGGLSGLVDVVLSTHNSYGHPGKMIVDGDLVAYQPGSIHAEDLEPFPSDDGLIASPFVTNELRKVAQDFSIPRLIGVTAIPDRDTQQLLLRALSQTDISDPTTLMNLCADIAAAKTKLDAGKNHWFAIQATVHGTLRGRPVRVSGSVHAPDSTFITALFVAEATKSVIRDELLTGPKWGYELPAPQTVLSSLASYNVDIKIVGPTATTDAPQWSDDDDAGFI</sequence>
<protein>
    <submittedName>
        <fullName evidence="1">NADH(P)-binding</fullName>
    </submittedName>
</protein>
<dbReference type="HOGENOM" id="CLU_044850_2_0_11"/>
<dbReference type="PANTHER" id="PTHR43781">
    <property type="entry name" value="SACCHAROPINE DEHYDROGENASE"/>
    <property type="match status" value="1"/>
</dbReference>
<dbReference type="KEGG" id="csx:CSING_01220"/>
<dbReference type="EMBL" id="CP010827">
    <property type="protein sequence ID" value="AJI77806.1"/>
    <property type="molecule type" value="Genomic_DNA"/>
</dbReference>
<proteinExistence type="predicted"/>
<dbReference type="SUPFAM" id="SSF51735">
    <property type="entry name" value="NAD(P)-binding Rossmann-fold domains"/>
    <property type="match status" value="1"/>
</dbReference>
<dbReference type="STRING" id="161899.CSING_01220"/>
<reference evidence="1 2" key="1">
    <citation type="journal article" date="2015" name="Genome Announc.">
        <title>Complete Genome Sequence and Annotation of Corynebacterium singulare DSM 44357, Isolated from a Human Semen Specimen.</title>
        <authorList>
            <person name="Merten M."/>
            <person name="Brinkrolf K."/>
            <person name="Albersmeier A."/>
            <person name="Kutter Y."/>
            <person name="Ruckert C."/>
            <person name="Tauch A."/>
        </authorList>
    </citation>
    <scope>NUCLEOTIDE SEQUENCE [LARGE SCALE GENOMIC DNA]</scope>
    <source>
        <strain evidence="1">IBS B52218</strain>
    </source>
</reference>
<accession>A0A0B6F195</accession>